<proteinExistence type="predicted"/>
<keyword evidence="4" id="KW-1185">Reference proteome</keyword>
<feature type="compositionally biased region" description="Basic residues" evidence="1">
    <location>
        <begin position="159"/>
        <end position="170"/>
    </location>
</feature>
<dbReference type="Proteomes" id="UP000284403">
    <property type="component" value="Unassembled WGS sequence"/>
</dbReference>
<dbReference type="GeneID" id="40320401"/>
<evidence type="ECO:0000256" key="2">
    <source>
        <dbReference type="SAM" id="SignalP"/>
    </source>
</evidence>
<gene>
    <name evidence="3" type="ORF">Tco025E_06790</name>
</gene>
<dbReference type="AlphaFoldDB" id="A0A3R7MTJ2"/>
<evidence type="ECO:0000256" key="1">
    <source>
        <dbReference type="SAM" id="MobiDB-lite"/>
    </source>
</evidence>
<sequence length="170" mass="18854">MFGKLAFTAALCCICILLMAALAGASLGMEDAEASNTINEGKTPAEAPAPVLHDDTGDVKLKQDEIGRLQGEVARLQKLAEAQKLEAQAERKRQAEEEAEKKRLQEEVARLQKLTEEQSLRAEAEGKRQAEEEAEKKRQAEEEDGKERQAEEEAEKSGRPRRRRKEAAGE</sequence>
<protein>
    <submittedName>
        <fullName evidence="3">Uncharacterized protein</fullName>
    </submittedName>
</protein>
<feature type="signal peptide" evidence="2">
    <location>
        <begin position="1"/>
        <end position="28"/>
    </location>
</feature>
<feature type="region of interest" description="Disordered" evidence="1">
    <location>
        <begin position="111"/>
        <end position="170"/>
    </location>
</feature>
<dbReference type="RefSeq" id="XP_029226307.1">
    <property type="nucleotide sequence ID" value="XM_029373662.1"/>
</dbReference>
<keyword evidence="2" id="KW-0732">Signal</keyword>
<feature type="non-terminal residue" evidence="3">
    <location>
        <position position="170"/>
    </location>
</feature>
<accession>A0A3R7MTJ2</accession>
<feature type="region of interest" description="Disordered" evidence="1">
    <location>
        <begin position="84"/>
        <end position="103"/>
    </location>
</feature>
<comment type="caution">
    <text evidence="3">The sequence shown here is derived from an EMBL/GenBank/DDBJ whole genome shotgun (WGS) entry which is preliminary data.</text>
</comment>
<organism evidence="3 4">
    <name type="scientific">Trypanosoma conorhini</name>
    <dbReference type="NCBI Taxonomy" id="83891"/>
    <lineage>
        <taxon>Eukaryota</taxon>
        <taxon>Discoba</taxon>
        <taxon>Euglenozoa</taxon>
        <taxon>Kinetoplastea</taxon>
        <taxon>Metakinetoplastina</taxon>
        <taxon>Trypanosomatida</taxon>
        <taxon>Trypanosomatidae</taxon>
        <taxon>Trypanosoma</taxon>
    </lineage>
</organism>
<feature type="compositionally biased region" description="Basic and acidic residues" evidence="1">
    <location>
        <begin position="111"/>
        <end position="158"/>
    </location>
</feature>
<name>A0A3R7MTJ2_9TRYP</name>
<evidence type="ECO:0000313" key="4">
    <source>
        <dbReference type="Proteomes" id="UP000284403"/>
    </source>
</evidence>
<dbReference type="EMBL" id="MKKU01000470">
    <property type="protein sequence ID" value="RNF10990.1"/>
    <property type="molecule type" value="Genomic_DNA"/>
</dbReference>
<evidence type="ECO:0000313" key="3">
    <source>
        <dbReference type="EMBL" id="RNF10990.1"/>
    </source>
</evidence>
<feature type="chain" id="PRO_5018705451" evidence="2">
    <location>
        <begin position="29"/>
        <end position="170"/>
    </location>
</feature>
<reference evidence="3 4" key="1">
    <citation type="journal article" date="2018" name="BMC Genomics">
        <title>Genomic comparison of Trypanosoma conorhini and Trypanosoma rangeli to Trypanosoma cruzi strains of high and low virulence.</title>
        <authorList>
            <person name="Bradwell K.R."/>
            <person name="Koparde V.N."/>
            <person name="Matveyev A.V."/>
            <person name="Serrano M.G."/>
            <person name="Alves J.M."/>
            <person name="Parikh H."/>
            <person name="Huang B."/>
            <person name="Lee V."/>
            <person name="Espinosa-Alvarez O."/>
            <person name="Ortiz P.A."/>
            <person name="Costa-Martins A.G."/>
            <person name="Teixeira M.M."/>
            <person name="Buck G.A."/>
        </authorList>
    </citation>
    <scope>NUCLEOTIDE SEQUENCE [LARGE SCALE GENOMIC DNA]</scope>
    <source>
        <strain evidence="3 4">025E</strain>
    </source>
</reference>